<dbReference type="InterPro" id="IPR008979">
    <property type="entry name" value="Galactose-bd-like_sf"/>
</dbReference>
<name>A0A5B8XNM7_9DELT</name>
<dbReference type="GO" id="GO:0016755">
    <property type="term" value="F:aminoacyltransferase activity"/>
    <property type="evidence" value="ECO:0007669"/>
    <property type="project" value="InterPro"/>
</dbReference>
<dbReference type="Proteomes" id="UP000321595">
    <property type="component" value="Chromosome"/>
</dbReference>
<dbReference type="Gene3D" id="2.60.120.260">
    <property type="entry name" value="Galactose-binding domain-like"/>
    <property type="match status" value="1"/>
</dbReference>
<keyword evidence="2" id="KW-0378">Hydrolase</keyword>
<dbReference type="PROSITE" id="PS51829">
    <property type="entry name" value="P_HOMO_B"/>
    <property type="match status" value="1"/>
</dbReference>
<dbReference type="InterPro" id="IPR002884">
    <property type="entry name" value="P_dom"/>
</dbReference>
<evidence type="ECO:0000256" key="1">
    <source>
        <dbReference type="ARBA" id="ARBA00022670"/>
    </source>
</evidence>
<dbReference type="KEGG" id="bbae:FRD01_08340"/>
<dbReference type="GO" id="GO:0004252">
    <property type="term" value="F:serine-type endopeptidase activity"/>
    <property type="evidence" value="ECO:0007669"/>
    <property type="project" value="InterPro"/>
</dbReference>
<gene>
    <name evidence="4" type="ORF">FRD01_08340</name>
</gene>
<feature type="domain" description="P/Homo B" evidence="3">
    <location>
        <begin position="191"/>
        <end position="316"/>
    </location>
</feature>
<dbReference type="GO" id="GO:0006508">
    <property type="term" value="P:proteolysis"/>
    <property type="evidence" value="ECO:0007669"/>
    <property type="project" value="UniProtKB-KW"/>
</dbReference>
<dbReference type="EMBL" id="CP042467">
    <property type="protein sequence ID" value="QED27250.1"/>
    <property type="molecule type" value="Genomic_DNA"/>
</dbReference>
<organism evidence="4 5">
    <name type="scientific">Microvenator marinus</name>
    <dbReference type="NCBI Taxonomy" id="2600177"/>
    <lineage>
        <taxon>Bacteria</taxon>
        <taxon>Deltaproteobacteria</taxon>
        <taxon>Bradymonadales</taxon>
        <taxon>Microvenatoraceae</taxon>
        <taxon>Microvenator</taxon>
    </lineage>
</organism>
<evidence type="ECO:0000313" key="4">
    <source>
        <dbReference type="EMBL" id="QED27250.1"/>
    </source>
</evidence>
<keyword evidence="5" id="KW-1185">Reference proteome</keyword>
<dbReference type="SUPFAM" id="SSF49785">
    <property type="entry name" value="Galactose-binding domain-like"/>
    <property type="match status" value="1"/>
</dbReference>
<dbReference type="OrthoDB" id="5523924at2"/>
<proteinExistence type="predicted"/>
<dbReference type="RefSeq" id="WP_146958935.1">
    <property type="nucleotide sequence ID" value="NZ_CP042467.1"/>
</dbReference>
<protein>
    <recommendedName>
        <fullName evidence="3">P/Homo B domain-containing protein</fullName>
    </recommendedName>
</protein>
<evidence type="ECO:0000259" key="3">
    <source>
        <dbReference type="PROSITE" id="PS51829"/>
    </source>
</evidence>
<dbReference type="Pfam" id="PF01483">
    <property type="entry name" value="P_proprotein"/>
    <property type="match status" value="1"/>
</dbReference>
<sequence length="316" mass="34759">MATPPATCHSKPKWVTHLGGAALALANTATFEQLDDDARLDKRGAKAIVEKRPLTSLAQLDSLPYVNAAQFETMLTLSKSLGVYEEIKVDYQYNTRAERFIEVKTTTDWITESHASTSPMTPDVDRYTRHDHYHYILELDKEGNIIGGEWVGASKTSHPDFFWLPTRAISGNPHISLEEVREMVKESRGEVSDGTGYKSFTNTNRIAIPDNDPVGATSVLEIAEAGAVRDLTIDIDIAHTYRGDLVIELQKDNVKVLIWDGSKEANGWEDNVVITSESVDGFLGAPITGNWTLTVRDTAGADVGEVVSWGLNVLAN</sequence>
<accession>A0A5B8XNM7</accession>
<dbReference type="InterPro" id="IPR032048">
    <property type="entry name" value="TGase_elicitor"/>
</dbReference>
<reference evidence="4 5" key="1">
    <citation type="submission" date="2019-08" db="EMBL/GenBank/DDBJ databases">
        <authorList>
            <person name="Liang Q."/>
        </authorList>
    </citation>
    <scope>NUCLEOTIDE SEQUENCE [LARGE SCALE GENOMIC DNA]</scope>
    <source>
        <strain evidence="4 5">V1718</strain>
    </source>
</reference>
<keyword evidence="1" id="KW-0645">Protease</keyword>
<evidence type="ECO:0000256" key="2">
    <source>
        <dbReference type="ARBA" id="ARBA00022801"/>
    </source>
</evidence>
<evidence type="ECO:0000313" key="5">
    <source>
        <dbReference type="Proteomes" id="UP000321595"/>
    </source>
</evidence>
<dbReference type="AlphaFoldDB" id="A0A5B8XNM7"/>
<dbReference type="Pfam" id="PF16683">
    <property type="entry name" value="TGase_elicitor"/>
    <property type="match status" value="1"/>
</dbReference>